<name>A0A2I9DV54_9DEIO</name>
<gene>
    <name evidence="2" type="ORF">DAERI_100070</name>
</gene>
<dbReference type="GO" id="GO:0016757">
    <property type="term" value="F:glycosyltransferase activity"/>
    <property type="evidence" value="ECO:0007669"/>
    <property type="project" value="InterPro"/>
</dbReference>
<keyword evidence="3" id="KW-1185">Reference proteome</keyword>
<dbReference type="PANTHER" id="PTHR12526">
    <property type="entry name" value="GLYCOSYLTRANSFERASE"/>
    <property type="match status" value="1"/>
</dbReference>
<dbReference type="CDD" id="cd03801">
    <property type="entry name" value="GT4_PimA-like"/>
    <property type="match status" value="1"/>
</dbReference>
<accession>A0A2I9DV54</accession>
<organism evidence="2 3">
    <name type="scientific">Deinococcus aerius</name>
    <dbReference type="NCBI Taxonomy" id="200253"/>
    <lineage>
        <taxon>Bacteria</taxon>
        <taxon>Thermotogati</taxon>
        <taxon>Deinococcota</taxon>
        <taxon>Deinococci</taxon>
        <taxon>Deinococcales</taxon>
        <taxon>Deinococcaceae</taxon>
        <taxon>Deinococcus</taxon>
    </lineage>
</organism>
<comment type="caution">
    <text evidence="2">The sequence shown here is derived from an EMBL/GenBank/DDBJ whole genome shotgun (WGS) entry which is preliminary data.</text>
</comment>
<dbReference type="Pfam" id="PF00534">
    <property type="entry name" value="Glycos_transf_1"/>
    <property type="match status" value="1"/>
</dbReference>
<evidence type="ECO:0000313" key="3">
    <source>
        <dbReference type="Proteomes" id="UP000236569"/>
    </source>
</evidence>
<dbReference type="EMBL" id="BFAG01000010">
    <property type="protein sequence ID" value="GBF06707.1"/>
    <property type="molecule type" value="Genomic_DNA"/>
</dbReference>
<dbReference type="InterPro" id="IPR001296">
    <property type="entry name" value="Glyco_trans_1"/>
</dbReference>
<dbReference type="Gene3D" id="3.40.50.2000">
    <property type="entry name" value="Glycogen Phosphorylase B"/>
    <property type="match status" value="2"/>
</dbReference>
<feature type="domain" description="Glycosyl transferase family 1" evidence="1">
    <location>
        <begin position="172"/>
        <end position="335"/>
    </location>
</feature>
<reference evidence="3" key="1">
    <citation type="submission" date="2018-01" db="EMBL/GenBank/DDBJ databases">
        <title>Draft Genome Sequence of the Radioresistant Bacterium Deinococcus aerius TR0125, Isolated from the Higher Atmosphere above Japan.</title>
        <authorList>
            <person name="Satoh K."/>
            <person name="Arai H."/>
            <person name="Sanzen T."/>
            <person name="Kawaguchi Y."/>
            <person name="Hayashi H."/>
            <person name="Yokobori S."/>
            <person name="Yamagishi A."/>
            <person name="Oono Y."/>
            <person name="Narumi I."/>
        </authorList>
    </citation>
    <scope>NUCLEOTIDE SEQUENCE [LARGE SCALE GENOMIC DNA]</scope>
    <source>
        <strain evidence="3">TR0125</strain>
    </source>
</reference>
<dbReference type="PANTHER" id="PTHR12526:SF630">
    <property type="entry name" value="GLYCOSYLTRANSFERASE"/>
    <property type="match status" value="1"/>
</dbReference>
<dbReference type="Proteomes" id="UP000236569">
    <property type="component" value="Unassembled WGS sequence"/>
</dbReference>
<dbReference type="AlphaFoldDB" id="A0A2I9DV54"/>
<sequence>MKVAIVMYGKDIKGGGGAERRFARVWRHLINHNDIYLIINKGLGNDLRLIGAINESSSHNLIELEESSSLSYCIKVLRILIAKKIQVVHFPLPQFKLLPLYIMLPKNIAFVHTIALSAFAHRVKTPLATSILSRFLWLKADALDALYASFLDNCDRNIKDKVHVTPCSFTDYDKFKPSASKKNIIVFSGRLIDEKNPLLFTEALHQIYTNGNQDWTAYIAGDGPLKDAVENSIIEYGLSSHIVVGRQANIESILAESKVFVSIQKTENYPSQALLEAMASENFVIATNVGETGRLVISEFTGVLINQSPSALAFEIQKALQDEAHRKTIAENGSKLVKEKHTIDMFANYLLDLWKNTI</sequence>
<keyword evidence="2" id="KW-0808">Transferase</keyword>
<dbReference type="SUPFAM" id="SSF53756">
    <property type="entry name" value="UDP-Glycosyltransferase/glycogen phosphorylase"/>
    <property type="match status" value="1"/>
</dbReference>
<proteinExistence type="predicted"/>
<dbReference type="RefSeq" id="WP_103130160.1">
    <property type="nucleotide sequence ID" value="NZ_BFAG01000010.1"/>
</dbReference>
<evidence type="ECO:0000259" key="1">
    <source>
        <dbReference type="Pfam" id="PF00534"/>
    </source>
</evidence>
<dbReference type="OrthoDB" id="9813638at2"/>
<evidence type="ECO:0000313" key="2">
    <source>
        <dbReference type="EMBL" id="GBF06707.1"/>
    </source>
</evidence>
<protein>
    <submittedName>
        <fullName evidence="2">Putative glycosyltransferase</fullName>
    </submittedName>
</protein>